<proteinExistence type="predicted"/>
<dbReference type="EMBL" id="FWXZ01000002">
    <property type="protein sequence ID" value="SMC58781.1"/>
    <property type="molecule type" value="Genomic_DNA"/>
</dbReference>
<protein>
    <submittedName>
        <fullName evidence="1">Uncharacterized protein</fullName>
    </submittedName>
</protein>
<evidence type="ECO:0000313" key="1">
    <source>
        <dbReference type="EMBL" id="SMC58781.1"/>
    </source>
</evidence>
<evidence type="ECO:0000313" key="2">
    <source>
        <dbReference type="Proteomes" id="UP000192328"/>
    </source>
</evidence>
<dbReference type="Proteomes" id="UP000192328">
    <property type="component" value="Unassembled WGS sequence"/>
</dbReference>
<reference evidence="1" key="1">
    <citation type="submission" date="2017-04" db="EMBL/GenBank/DDBJ databases">
        <authorList>
            <person name="Varghese N."/>
            <person name="Submissions S."/>
        </authorList>
    </citation>
    <scope>NUCLEOTIDE SEQUENCE</scope>
    <source>
        <strain evidence="1">WTE2008</strain>
    </source>
</reference>
<accession>A0AC61PLA5</accession>
<comment type="caution">
    <text evidence="1">The sequence shown here is derived from an EMBL/GenBank/DDBJ whole genome shotgun (WGS) entry which is preliminary data.</text>
</comment>
<keyword evidence="2" id="KW-1185">Reference proteome</keyword>
<sequence length="117" mass="13305">MTSLATILLKELKKKHIISDIDKESERVIYETITFNKPGDLHIRDAIFGMGTILKEDLDNHYYITSVKTGLFNNVLAYAIIQRNEEGTADIAVYAKEGIIKQNLARKALERIQKALQ</sequence>
<gene>
    <name evidence="1" type="ORF">SAMN06297397_1580</name>
</gene>
<name>A0AC61PLA5_9FIRM</name>
<organism evidence="1 2">
    <name type="scientific">Aristaeella lactis</name>
    <dbReference type="NCBI Taxonomy" id="3046383"/>
    <lineage>
        <taxon>Bacteria</taxon>
        <taxon>Bacillati</taxon>
        <taxon>Bacillota</taxon>
        <taxon>Clostridia</taxon>
        <taxon>Eubacteriales</taxon>
        <taxon>Aristaeellaceae</taxon>
        <taxon>Aristaeella</taxon>
    </lineage>
</organism>